<protein>
    <submittedName>
        <fullName evidence="2">Uncharacterized protein</fullName>
    </submittedName>
</protein>
<proteinExistence type="predicted"/>
<comment type="caution">
    <text evidence="2">The sequence shown here is derived from an EMBL/GenBank/DDBJ whole genome shotgun (WGS) entry which is preliminary data.</text>
</comment>
<dbReference type="KEGG" id="kau:B6264_01325"/>
<accession>A0A1E7MZP3</accession>
<gene>
    <name evidence="1" type="ORF">GCM10010502_27600</name>
    <name evidence="2" type="ORF">HS99_0010485</name>
</gene>
<reference evidence="1" key="5">
    <citation type="submission" date="2020-09" db="EMBL/GenBank/DDBJ databases">
        <authorList>
            <person name="Sun Q."/>
            <person name="Ohkuma M."/>
        </authorList>
    </citation>
    <scope>NUCLEOTIDE SEQUENCE</scope>
    <source>
        <strain evidence="1">JCM 4434</strain>
    </source>
</reference>
<dbReference type="EMBL" id="BMUB01000005">
    <property type="protein sequence ID" value="GGU74293.1"/>
    <property type="molecule type" value="Genomic_DNA"/>
</dbReference>
<keyword evidence="3" id="KW-1185">Reference proteome</keyword>
<dbReference type="EMBL" id="JPRF03000054">
    <property type="protein sequence ID" value="OEV33902.1"/>
    <property type="molecule type" value="Genomic_DNA"/>
</dbReference>
<dbReference type="GeneID" id="97485856"/>
<evidence type="ECO:0000313" key="1">
    <source>
        <dbReference type="EMBL" id="GGU74293.1"/>
    </source>
</evidence>
<accession>A0A8H9HN58</accession>
<organism evidence="2 3">
    <name type="scientific">Kitasatospora aureofaciens</name>
    <name type="common">Streptomyces aureofaciens</name>
    <dbReference type="NCBI Taxonomy" id="1894"/>
    <lineage>
        <taxon>Bacteria</taxon>
        <taxon>Bacillati</taxon>
        <taxon>Actinomycetota</taxon>
        <taxon>Actinomycetes</taxon>
        <taxon>Kitasatosporales</taxon>
        <taxon>Streptomycetaceae</taxon>
        <taxon>Kitasatospora</taxon>
    </lineage>
</organism>
<dbReference type="Proteomes" id="UP000610124">
    <property type="component" value="Unassembled WGS sequence"/>
</dbReference>
<reference evidence="1" key="1">
    <citation type="journal article" date="2014" name="Int. J. Syst. Evol. Microbiol.">
        <title>Complete genome sequence of Corynebacterium casei LMG S-19264T (=DSM 44701T), isolated from a smear-ripened cheese.</title>
        <authorList>
            <consortium name="US DOE Joint Genome Institute (JGI-PGF)"/>
            <person name="Walter F."/>
            <person name="Albersmeier A."/>
            <person name="Kalinowski J."/>
            <person name="Ruckert C."/>
        </authorList>
    </citation>
    <scope>NUCLEOTIDE SEQUENCE</scope>
    <source>
        <strain evidence="1">JCM 4434</strain>
    </source>
</reference>
<sequence>MLTQFRTETASASSSATLAEAETLASLMVEDEAVVSDAPTHLPEAQGLLLLTGLLALSPKVPKAPKEKPAR</sequence>
<reference evidence="2" key="4">
    <citation type="submission" date="2016-08" db="EMBL/GenBank/DDBJ databases">
        <title>Sequencing, Assembly and Comparative Genomics of S. aureofaciens ATCC 10762.</title>
        <authorList>
            <person name="Gradnigo J.S."/>
            <person name="Johnson N."/>
            <person name="Somerville G.A."/>
        </authorList>
    </citation>
    <scope>NUCLEOTIDE SEQUENCE [LARGE SCALE GENOMIC DNA]</scope>
    <source>
        <strain evidence="2">ATCC 10762</strain>
    </source>
</reference>
<evidence type="ECO:0000313" key="3">
    <source>
        <dbReference type="Proteomes" id="UP000037395"/>
    </source>
</evidence>
<reference evidence="2 3" key="2">
    <citation type="submission" date="2014-07" db="EMBL/GenBank/DDBJ databases">
        <authorList>
            <person name="Zhang J.E."/>
            <person name="Yang H."/>
            <person name="Guo J."/>
            <person name="Deng Z."/>
            <person name="Luo H."/>
            <person name="Luo M."/>
            <person name="Zhao B."/>
        </authorList>
    </citation>
    <scope>NUCLEOTIDE SEQUENCE [LARGE SCALE GENOMIC DNA]</scope>
    <source>
        <strain evidence="2">ATCC 10762</strain>
        <strain evidence="3">ATCC 10762 / DSM 40127 / CCM 3239 / JCM 4008 / LMG 5968 / NBRC 12843 / NCIMB 8234 / A-377</strain>
    </source>
</reference>
<evidence type="ECO:0000313" key="2">
    <source>
        <dbReference type="EMBL" id="OEV33902.1"/>
    </source>
</evidence>
<dbReference type="AlphaFoldDB" id="A0A1E7MZP3"/>
<name>A0A1E7MZP3_KITAU</name>
<dbReference type="RefSeq" id="WP_030552228.1">
    <property type="nucleotide sequence ID" value="NZ_BMUB01000005.1"/>
</dbReference>
<reference evidence="3" key="3">
    <citation type="submission" date="2016-08" db="EMBL/GenBank/DDBJ databases">
        <title>Sequencing, assembly and comparative genomics of S. aureofaciens ATCC 10762.</title>
        <authorList>
            <person name="Gradnigo J.S."/>
            <person name="Johnson N."/>
            <person name="Somerville G.A."/>
        </authorList>
    </citation>
    <scope>NUCLEOTIDE SEQUENCE [LARGE SCALE GENOMIC DNA]</scope>
    <source>
        <strain evidence="3">ATCC 10762 / DSM 40127 / CCM 3239 / JCM 4008 / LMG 5968 / NBRC 12843 / NCIMB 8234 / A-377</strain>
    </source>
</reference>
<dbReference type="Proteomes" id="UP000037395">
    <property type="component" value="Unassembled WGS sequence"/>
</dbReference>